<dbReference type="EMBL" id="LCUF01000001">
    <property type="protein sequence ID" value="KQA24618.1"/>
    <property type="molecule type" value="Genomic_DNA"/>
</dbReference>
<evidence type="ECO:0000313" key="1">
    <source>
        <dbReference type="EMBL" id="KQA24618.1"/>
    </source>
</evidence>
<reference evidence="1 2" key="1">
    <citation type="journal article" date="2015" name="Genome Biol. Evol.">
        <title>The Dynamics of Genetic Interactions between Vibrio metoecus and Vibrio cholerae, Two Close Relatives Co-Occurring in the Environment.</title>
        <authorList>
            <person name="Orata F.D."/>
            <person name="Kirchberger P.C."/>
            <person name="Meheust R."/>
            <person name="Barlow E.J."/>
            <person name="Tarr C.L."/>
            <person name="Boucher Y."/>
        </authorList>
    </citation>
    <scope>NUCLEOTIDE SEQUENCE [LARGE SCALE GENOMIC DNA]</scope>
    <source>
        <strain evidence="1 2">08-2459</strain>
    </source>
</reference>
<dbReference type="AlphaFoldDB" id="A0A0N8UI51"/>
<dbReference type="Proteomes" id="UP000053724">
    <property type="component" value="Unassembled WGS sequence"/>
</dbReference>
<protein>
    <submittedName>
        <fullName evidence="1">Uncharacterized protein</fullName>
    </submittedName>
</protein>
<dbReference type="RefSeq" id="WP_055027135.1">
    <property type="nucleotide sequence ID" value="NZ_CP035688.1"/>
</dbReference>
<sequence>MFWNTKPKDNSKNSSLEQVLKDNKSKFKVNRDGFISIDLASKDALKAIREQVDKIEDIAVKA</sequence>
<accession>A0A0N8UI51</accession>
<name>A0A0N8UI51_VIBMT</name>
<dbReference type="PATRIC" id="fig|1481663.8.peg.150"/>
<organism evidence="1 2">
    <name type="scientific">Vibrio metoecus</name>
    <dbReference type="NCBI Taxonomy" id="1481663"/>
    <lineage>
        <taxon>Bacteria</taxon>
        <taxon>Pseudomonadati</taxon>
        <taxon>Pseudomonadota</taxon>
        <taxon>Gammaproteobacteria</taxon>
        <taxon>Vibrionales</taxon>
        <taxon>Vibrionaceae</taxon>
        <taxon>Vibrio</taxon>
    </lineage>
</organism>
<evidence type="ECO:0000313" key="2">
    <source>
        <dbReference type="Proteomes" id="UP000053724"/>
    </source>
</evidence>
<comment type="caution">
    <text evidence="1">The sequence shown here is derived from an EMBL/GenBank/DDBJ whole genome shotgun (WGS) entry which is preliminary data.</text>
</comment>
<gene>
    <name evidence="1" type="ORF">AAY55_00475</name>
</gene>
<proteinExistence type="predicted"/>